<feature type="signal peptide" evidence="3">
    <location>
        <begin position="1"/>
        <end position="19"/>
    </location>
</feature>
<dbReference type="SUPFAM" id="SSF56935">
    <property type="entry name" value="Porins"/>
    <property type="match status" value="1"/>
</dbReference>
<proteinExistence type="predicted"/>
<gene>
    <name evidence="4" type="ORF">FGM00_08665</name>
</gene>
<dbReference type="KEGG" id="asag:FGM00_08665"/>
<feature type="chain" id="PRO_5022684241" evidence="3">
    <location>
        <begin position="20"/>
        <end position="581"/>
    </location>
</feature>
<evidence type="ECO:0000256" key="1">
    <source>
        <dbReference type="ARBA" id="ARBA00022729"/>
    </source>
</evidence>
<dbReference type="Proteomes" id="UP000310017">
    <property type="component" value="Chromosome"/>
</dbReference>
<dbReference type="EMBL" id="CP040710">
    <property type="protein sequence ID" value="QCX00175.1"/>
    <property type="molecule type" value="Genomic_DNA"/>
</dbReference>
<keyword evidence="5" id="KW-1185">Reference proteome</keyword>
<evidence type="ECO:0000313" key="5">
    <source>
        <dbReference type="Proteomes" id="UP000310017"/>
    </source>
</evidence>
<organism evidence="4 5">
    <name type="scientific">Aggregatimonas sangjinii</name>
    <dbReference type="NCBI Taxonomy" id="2583587"/>
    <lineage>
        <taxon>Bacteria</taxon>
        <taxon>Pseudomonadati</taxon>
        <taxon>Bacteroidota</taxon>
        <taxon>Flavobacteriia</taxon>
        <taxon>Flavobacteriales</taxon>
        <taxon>Flavobacteriaceae</taxon>
        <taxon>Aggregatimonas</taxon>
    </lineage>
</organism>
<evidence type="ECO:0000256" key="3">
    <source>
        <dbReference type="SAM" id="SignalP"/>
    </source>
</evidence>
<dbReference type="Gene3D" id="1.25.40.10">
    <property type="entry name" value="Tetratricopeptide repeat domain"/>
    <property type="match status" value="1"/>
</dbReference>
<dbReference type="GO" id="GO:0009279">
    <property type="term" value="C:cell outer membrane"/>
    <property type="evidence" value="ECO:0007669"/>
    <property type="project" value="TreeGrafter"/>
</dbReference>
<dbReference type="OrthoDB" id="1079187at2"/>
<sequence length="581" mass="65832">MKKLYPLLVLMLSCATLFAQESTQKIKGKISYLDTPLANAEITISGSGEIIKTKMDGKYEISAEPGDVLVFSYPSMRDMEIIVEDVTKILNLEMTPEVNQLDEVVVEKTVLKSQKELQAEYRSNPQLINTAFGILDGDVTSFAVRIIEGEEIPLINTNLGTAMQYRFPGIKVAPNGDIYLRGQSMGLFPAILDVDGVVIADTANFLRSFDVANVYRLAVIPGLGALTKYGGKANGGVIVINTKTGNFFNTDADNKTFDQAKLRNNNFENDALTATQAEKNEASYLAVLRTAKSEEEAKTLYREQIAAYGNSIYYVLDAYRHFSERWGNNNFADEIIDENFFLFRDNAPGMKALAFLYQAQGRYEMAHNIYKEVFMLRPNYAQSYMDLANSYREVGDYQKAASIYARYGYLLEEGFLRAEGKMFTNIIDRELNNLVSLKGKEILSRKELKNFILDEEFNGTRLVFQWNDSEAEFELQFVNPENKYFKSEHSLVADAARIKNEKLSGYSSEEYLIDDTLRGTWMVNVKYLGNKSLTPTYIKATIYHNYGSASQRKEIKLFKMSLRNVNQQWFKVSNASTIVSN</sequence>
<accession>A0A5B7SNE5</accession>
<evidence type="ECO:0000313" key="4">
    <source>
        <dbReference type="EMBL" id="QCX00175.1"/>
    </source>
</evidence>
<dbReference type="InterPro" id="IPR008969">
    <property type="entry name" value="CarboxyPept-like_regulatory"/>
</dbReference>
<name>A0A5B7SNE5_9FLAO</name>
<keyword evidence="2" id="KW-0802">TPR repeat</keyword>
<dbReference type="PROSITE" id="PS50005">
    <property type="entry name" value="TPR"/>
    <property type="match status" value="1"/>
</dbReference>
<dbReference type="Gene3D" id="2.170.130.10">
    <property type="entry name" value="TonB-dependent receptor, plug domain"/>
    <property type="match status" value="1"/>
</dbReference>
<reference evidence="4 5" key="1">
    <citation type="submission" date="2019-05" db="EMBL/GenBank/DDBJ databases">
        <title>Genome sequencing of F202Z8.</title>
        <authorList>
            <person name="Kwon Y.M."/>
        </authorList>
    </citation>
    <scope>NUCLEOTIDE SEQUENCE [LARGE SCALE GENOMIC DNA]</scope>
    <source>
        <strain evidence="4 5">F202Z8</strain>
    </source>
</reference>
<evidence type="ECO:0000256" key="2">
    <source>
        <dbReference type="PROSITE-ProRule" id="PRU00339"/>
    </source>
</evidence>
<dbReference type="InterPro" id="IPR039426">
    <property type="entry name" value="TonB-dep_rcpt-like"/>
</dbReference>
<protein>
    <submittedName>
        <fullName evidence="4">Uncharacterized protein</fullName>
    </submittedName>
</protein>
<dbReference type="Pfam" id="PF13715">
    <property type="entry name" value="CarbopepD_reg_2"/>
    <property type="match status" value="1"/>
</dbReference>
<dbReference type="AlphaFoldDB" id="A0A5B7SNE5"/>
<dbReference type="InterPro" id="IPR037066">
    <property type="entry name" value="Plug_dom_sf"/>
</dbReference>
<dbReference type="InterPro" id="IPR011990">
    <property type="entry name" value="TPR-like_helical_dom_sf"/>
</dbReference>
<dbReference type="PANTHER" id="PTHR30069:SF29">
    <property type="entry name" value="HEMOGLOBIN AND HEMOGLOBIN-HAPTOGLOBIN-BINDING PROTEIN 1-RELATED"/>
    <property type="match status" value="1"/>
</dbReference>
<dbReference type="SUPFAM" id="SSF49464">
    <property type="entry name" value="Carboxypeptidase regulatory domain-like"/>
    <property type="match status" value="1"/>
</dbReference>
<dbReference type="GO" id="GO:0044718">
    <property type="term" value="P:siderophore transmembrane transport"/>
    <property type="evidence" value="ECO:0007669"/>
    <property type="project" value="TreeGrafter"/>
</dbReference>
<dbReference type="GO" id="GO:0015344">
    <property type="term" value="F:siderophore uptake transmembrane transporter activity"/>
    <property type="evidence" value="ECO:0007669"/>
    <property type="project" value="TreeGrafter"/>
</dbReference>
<dbReference type="RefSeq" id="WP_138852521.1">
    <property type="nucleotide sequence ID" value="NZ_CP040710.1"/>
</dbReference>
<dbReference type="PANTHER" id="PTHR30069">
    <property type="entry name" value="TONB-DEPENDENT OUTER MEMBRANE RECEPTOR"/>
    <property type="match status" value="1"/>
</dbReference>
<feature type="repeat" description="TPR" evidence="2">
    <location>
        <begin position="347"/>
        <end position="380"/>
    </location>
</feature>
<dbReference type="InterPro" id="IPR019734">
    <property type="entry name" value="TPR_rpt"/>
</dbReference>
<keyword evidence="1 3" id="KW-0732">Signal</keyword>